<gene>
    <name evidence="2" type="ORF">PGRAT_12675</name>
</gene>
<dbReference type="EMBL" id="CP009287">
    <property type="protein sequence ID" value="AIQ68373.1"/>
    <property type="molecule type" value="Genomic_DNA"/>
</dbReference>
<organism evidence="2 3">
    <name type="scientific">Paenibacillus graminis</name>
    <dbReference type="NCBI Taxonomy" id="189425"/>
    <lineage>
        <taxon>Bacteria</taxon>
        <taxon>Bacillati</taxon>
        <taxon>Bacillota</taxon>
        <taxon>Bacilli</taxon>
        <taxon>Bacillales</taxon>
        <taxon>Paenibacillaceae</taxon>
        <taxon>Paenibacillus</taxon>
    </lineage>
</organism>
<feature type="transmembrane region" description="Helical" evidence="1">
    <location>
        <begin position="51"/>
        <end position="70"/>
    </location>
</feature>
<keyword evidence="1" id="KW-0812">Transmembrane</keyword>
<accession>A0A089MA54</accession>
<dbReference type="Proteomes" id="UP000029500">
    <property type="component" value="Chromosome"/>
</dbReference>
<dbReference type="AlphaFoldDB" id="A0A089MA54"/>
<sequence length="154" mass="17711">MQDQLPVSRIKTPLSLRTMLSFVFLIAMQSWMLNTASRNRFRPYSTADYLMIGWLVLCGLLLVYLIVNALRPAADIKWGAGLLQIRGKTIAAQSIQSIQIDGPVVGIKPIGKRIVPIRLSFRFIGDREQAMKELSRWAEENRVKLTYKRFVKWM</sequence>
<feature type="transmembrane region" description="Helical" evidence="1">
    <location>
        <begin position="12"/>
        <end position="31"/>
    </location>
</feature>
<reference evidence="2 3" key="1">
    <citation type="submission" date="2014-08" db="EMBL/GenBank/DDBJ databases">
        <title>Comparative genomics of the Paenibacillus odorifer group.</title>
        <authorList>
            <person name="den Bakker H.C."/>
            <person name="Tsai Y.-C."/>
            <person name="Martin N."/>
            <person name="Korlach J."/>
            <person name="Wiedmann M."/>
        </authorList>
    </citation>
    <scope>NUCLEOTIDE SEQUENCE [LARGE SCALE GENOMIC DNA]</scope>
    <source>
        <strain evidence="2 3">DSM 15220</strain>
    </source>
</reference>
<keyword evidence="1" id="KW-0472">Membrane</keyword>
<protein>
    <submittedName>
        <fullName evidence="2">Uncharacterized protein</fullName>
    </submittedName>
</protein>
<proteinExistence type="predicted"/>
<evidence type="ECO:0000313" key="2">
    <source>
        <dbReference type="EMBL" id="AIQ68373.1"/>
    </source>
</evidence>
<dbReference type="OrthoDB" id="2666190at2"/>
<evidence type="ECO:0000313" key="3">
    <source>
        <dbReference type="Proteomes" id="UP000029500"/>
    </source>
</evidence>
<evidence type="ECO:0000256" key="1">
    <source>
        <dbReference type="SAM" id="Phobius"/>
    </source>
</evidence>
<dbReference type="eggNOG" id="ENOG50305NY">
    <property type="taxonomic scope" value="Bacteria"/>
</dbReference>
<keyword evidence="1" id="KW-1133">Transmembrane helix</keyword>
<name>A0A089MA54_9BACL</name>
<dbReference type="STRING" id="189425.PGRAT_12675"/>
<dbReference type="KEGG" id="pgm:PGRAT_12675"/>
<dbReference type="HOGENOM" id="CLU_143484_0_0_9"/>
<keyword evidence="3" id="KW-1185">Reference proteome</keyword>
<dbReference type="RefSeq" id="WP_025706845.1">
    <property type="nucleotide sequence ID" value="NZ_CP009287.1"/>
</dbReference>